<accession>A0A645AER9</accession>
<comment type="caution">
    <text evidence="1">The sequence shown here is derived from an EMBL/GenBank/DDBJ whole genome shotgun (WGS) entry which is preliminary data.</text>
</comment>
<reference evidence="1" key="1">
    <citation type="submission" date="2019-08" db="EMBL/GenBank/DDBJ databases">
        <authorList>
            <person name="Kucharzyk K."/>
            <person name="Murdoch R.W."/>
            <person name="Higgins S."/>
            <person name="Loffler F."/>
        </authorList>
    </citation>
    <scope>NUCLEOTIDE SEQUENCE</scope>
</reference>
<dbReference type="Gene3D" id="3.40.50.300">
    <property type="entry name" value="P-loop containing nucleotide triphosphate hydrolases"/>
    <property type="match status" value="1"/>
</dbReference>
<gene>
    <name evidence="1" type="primary">cmk_46</name>
    <name evidence="1" type="ORF">SDC9_97524</name>
</gene>
<dbReference type="Pfam" id="PF13189">
    <property type="entry name" value="Cytidylate_kin2"/>
    <property type="match status" value="1"/>
</dbReference>
<keyword evidence="1" id="KW-0418">Kinase</keyword>
<dbReference type="EC" id="2.7.4.25" evidence="1"/>
<keyword evidence="1" id="KW-0808">Transferase</keyword>
<dbReference type="SUPFAM" id="SSF52540">
    <property type="entry name" value="P-loop containing nucleoside triphosphate hydrolases"/>
    <property type="match status" value="1"/>
</dbReference>
<dbReference type="InterPro" id="IPR027417">
    <property type="entry name" value="P-loop_NTPase"/>
</dbReference>
<dbReference type="GO" id="GO:0016301">
    <property type="term" value="F:kinase activity"/>
    <property type="evidence" value="ECO:0007669"/>
    <property type="project" value="UniProtKB-KW"/>
</dbReference>
<sequence length="217" mass="25165">MDNYVITVARGFGSGGKRIASKLANELGINCYENRILTLASQMSGLDEQLFREVNEKLREKKVSFFLRGLPRTNRPKPEENEFASDEHLFEIQKQIIEQLAESESCVIVGKCADWILKDKFNVVSIYIEAPRRFCVKRVMERMGVNEETAHISIEKTDKYRAAYYEHYTGGNYWTNPVNYDLTLNSERVGIDNCVQVIKDYLKLRFPDIEFSETKPE</sequence>
<organism evidence="1">
    <name type="scientific">bioreactor metagenome</name>
    <dbReference type="NCBI Taxonomy" id="1076179"/>
    <lineage>
        <taxon>unclassified sequences</taxon>
        <taxon>metagenomes</taxon>
        <taxon>ecological metagenomes</taxon>
    </lineage>
</organism>
<protein>
    <submittedName>
        <fullName evidence="1">Cytidylate kinase</fullName>
        <ecNumber evidence="1">2.7.4.25</ecNumber>
    </submittedName>
</protein>
<dbReference type="EMBL" id="VSSQ01013123">
    <property type="protein sequence ID" value="MPM50781.1"/>
    <property type="molecule type" value="Genomic_DNA"/>
</dbReference>
<proteinExistence type="predicted"/>
<evidence type="ECO:0000313" key="1">
    <source>
        <dbReference type="EMBL" id="MPM50781.1"/>
    </source>
</evidence>
<name>A0A645AER9_9ZZZZ</name>
<dbReference type="AlphaFoldDB" id="A0A645AER9"/>